<dbReference type="Pfam" id="PF00037">
    <property type="entry name" value="Fer4"/>
    <property type="match status" value="1"/>
</dbReference>
<dbReference type="PANTHER" id="PTHR43063:SF1">
    <property type="entry name" value="4FE-4S CLUSTER CONTAINING PARA FAMILY ATPASE PROTEIN"/>
    <property type="match status" value="1"/>
</dbReference>
<dbReference type="InterPro" id="IPR017900">
    <property type="entry name" value="4Fe4S_Fe_S_CS"/>
</dbReference>
<dbReference type="InterPro" id="IPR002586">
    <property type="entry name" value="CobQ/CobB/MinD/ParA_Nub-bd_dom"/>
</dbReference>
<evidence type="ECO:0000313" key="6">
    <source>
        <dbReference type="Proteomes" id="UP000053091"/>
    </source>
</evidence>
<dbReference type="SUPFAM" id="SSF54862">
    <property type="entry name" value="4Fe-4S ferredoxins"/>
    <property type="match status" value="1"/>
</dbReference>
<feature type="domain" description="4Fe-4S ferredoxin-type" evidence="4">
    <location>
        <begin position="66"/>
        <end position="96"/>
    </location>
</feature>
<name>A0A0S7C0T8_9BACT</name>
<keyword evidence="3" id="KW-0411">Iron-sulfur</keyword>
<reference evidence="5" key="1">
    <citation type="journal article" date="2015" name="Genome Announc.">
        <title>Draft Genome Sequence of Bacteroidales Strain TBC1, a Novel Isolate from a Methanogenic Wastewater Treatment System.</title>
        <authorList>
            <person name="Tourlousse D.M."/>
            <person name="Matsuura N."/>
            <person name="Sun L."/>
            <person name="Toyonaga M."/>
            <person name="Kuroda K."/>
            <person name="Ohashi A."/>
            <person name="Cruz R."/>
            <person name="Yamaguchi T."/>
            <person name="Sekiguchi Y."/>
        </authorList>
    </citation>
    <scope>NUCLEOTIDE SEQUENCE [LARGE SCALE GENOMIC DNA]</scope>
    <source>
        <strain evidence="5">TBC1</strain>
    </source>
</reference>
<feature type="domain" description="4Fe-4S ferredoxin-type" evidence="4">
    <location>
        <begin position="97"/>
        <end position="124"/>
    </location>
</feature>
<proteinExistence type="predicted"/>
<keyword evidence="1" id="KW-0479">Metal-binding</keyword>
<dbReference type="PROSITE" id="PS51379">
    <property type="entry name" value="4FE4S_FER_2"/>
    <property type="match status" value="2"/>
</dbReference>
<keyword evidence="2" id="KW-0408">Iron</keyword>
<dbReference type="GO" id="GO:0046872">
    <property type="term" value="F:metal ion binding"/>
    <property type="evidence" value="ECO:0007669"/>
    <property type="project" value="UniProtKB-KW"/>
</dbReference>
<gene>
    <name evidence="5" type="ORF">TBC1_111802</name>
</gene>
<organism evidence="5">
    <name type="scientific">Lentimicrobium saccharophilum</name>
    <dbReference type="NCBI Taxonomy" id="1678841"/>
    <lineage>
        <taxon>Bacteria</taxon>
        <taxon>Pseudomonadati</taxon>
        <taxon>Bacteroidota</taxon>
        <taxon>Bacteroidia</taxon>
        <taxon>Bacteroidales</taxon>
        <taxon>Lentimicrobiaceae</taxon>
        <taxon>Lentimicrobium</taxon>
    </lineage>
</organism>
<dbReference type="SUPFAM" id="SSF52540">
    <property type="entry name" value="P-loop containing nucleoside triphosphate hydrolases"/>
    <property type="match status" value="1"/>
</dbReference>
<dbReference type="GO" id="GO:0051536">
    <property type="term" value="F:iron-sulfur cluster binding"/>
    <property type="evidence" value="ECO:0007669"/>
    <property type="project" value="UniProtKB-KW"/>
</dbReference>
<dbReference type="Gene3D" id="3.30.70.20">
    <property type="match status" value="1"/>
</dbReference>
<evidence type="ECO:0000259" key="4">
    <source>
        <dbReference type="PROSITE" id="PS51379"/>
    </source>
</evidence>
<keyword evidence="6" id="KW-1185">Reference proteome</keyword>
<dbReference type="InterPro" id="IPR027417">
    <property type="entry name" value="P-loop_NTPase"/>
</dbReference>
<dbReference type="AlphaFoldDB" id="A0A0S7C0T8"/>
<dbReference type="RefSeq" id="WP_201781646.1">
    <property type="nucleotide sequence ID" value="NZ_DF968182.1"/>
</dbReference>
<evidence type="ECO:0000313" key="5">
    <source>
        <dbReference type="EMBL" id="GAP43646.1"/>
    </source>
</evidence>
<dbReference type="CDD" id="cd03110">
    <property type="entry name" value="SIMIBI_bact_arch"/>
    <property type="match status" value="1"/>
</dbReference>
<dbReference type="EMBL" id="DF968182">
    <property type="protein sequence ID" value="GAP43646.1"/>
    <property type="molecule type" value="Genomic_DNA"/>
</dbReference>
<dbReference type="PANTHER" id="PTHR43063">
    <property type="entry name" value="4FE-4S CLUSTER CONTAINING PARA FAMILY ATPASE PROTEIN"/>
    <property type="match status" value="1"/>
</dbReference>
<dbReference type="Proteomes" id="UP000053091">
    <property type="component" value="Unassembled WGS sequence"/>
</dbReference>
<protein>
    <submittedName>
        <fullName evidence="5">MinD superfamily P-loop ATPase, contains an inserted ferredoxin domain</fullName>
    </submittedName>
</protein>
<dbReference type="Pfam" id="PF01656">
    <property type="entry name" value="CbiA"/>
    <property type="match status" value="1"/>
</dbReference>
<dbReference type="PATRIC" id="fig|1678841.3.peg.2007"/>
<evidence type="ECO:0000256" key="3">
    <source>
        <dbReference type="ARBA" id="ARBA00023014"/>
    </source>
</evidence>
<dbReference type="PROSITE" id="PS00198">
    <property type="entry name" value="4FE4S_FER_1"/>
    <property type="match status" value="1"/>
</dbReference>
<sequence>MIDTATITIAIASGKGGTGKTTLSTNLAALIAEREAVVLADLDVEEPNSGLFFRAEPVHQEVNYKAIPQWDESKCTLCGICTKVCNYHAVIRLGPSIVVFPELCHSCYACSELCPDAALPMVQKRTGILSEFRADNLHFIESRLDIGEEQAVPAIAKTKKYAAEKHPQVRLILYDSPPGTSCPVMEAVRDADFVILVTEPTPFGLHDLKLAVETVQVFGIPFGVVINRYGTGNKEVDEYCSKEQIPVLARIPDSRRIAELYSAGKLIYREIPEIREILEEILNTVITMAKGGRK</sequence>
<dbReference type="STRING" id="1678841.TBC1_111802"/>
<evidence type="ECO:0000256" key="2">
    <source>
        <dbReference type="ARBA" id="ARBA00023004"/>
    </source>
</evidence>
<accession>A0A0S7C0T8</accession>
<dbReference type="InterPro" id="IPR017896">
    <property type="entry name" value="4Fe4S_Fe-S-bd"/>
</dbReference>
<evidence type="ECO:0000256" key="1">
    <source>
        <dbReference type="ARBA" id="ARBA00022723"/>
    </source>
</evidence>
<dbReference type="Gene3D" id="3.40.50.300">
    <property type="entry name" value="P-loop containing nucleotide triphosphate hydrolases"/>
    <property type="match status" value="1"/>
</dbReference>